<reference evidence="2 3" key="2">
    <citation type="journal article" date="2010" name="Proc. Natl. Acad. Sci. U.S.A.">
        <title>Enigmatic, ultrasmall, uncultivated Archaea.</title>
        <authorList>
            <person name="Baker B.J."/>
            <person name="Comolli L.R."/>
            <person name="Dick G.J."/>
            <person name="Hauser L.J."/>
            <person name="Hyatt D."/>
            <person name="Dill B.D."/>
            <person name="Land M.L."/>
            <person name="Verberkmoes N.C."/>
            <person name="Hettich R.L."/>
            <person name="Banfield J.F."/>
        </authorList>
    </citation>
    <scope>NUCLEOTIDE SEQUENCE [LARGE SCALE GENOMIC DNA]</scope>
    <source>
        <strain evidence="2">ARMAN-2</strain>
    </source>
</reference>
<sequence>MSKQRGFSPYDIEQFLKEAGAEKINENAVFEFEKELECMLDELVEQAKIYANYAGRKKLIRGSDIDLARHIKIKTYSISGRRRKFRHAKAKGKARSLAHARADAGSTADHGIA</sequence>
<name>C7DGA1_MICA2</name>
<protein>
    <recommendedName>
        <fullName evidence="4">Transcription factor CBF/NF-Y/histone domain protein</fullName>
    </recommendedName>
</protein>
<reference evidence="2 3" key="1">
    <citation type="journal article" date="2009" name="Genome Biol.">
        <title>Community-wide analysis of microbial genome sequence signatures.</title>
        <authorList>
            <person name="Dick G.J."/>
            <person name="Andersson A.F."/>
            <person name="Baker B.J."/>
            <person name="Simmons S.L."/>
            <person name="Thomas B.C."/>
            <person name="Yelton A.P."/>
            <person name="Banfield J.F."/>
        </authorList>
    </citation>
    <scope>NUCLEOTIDE SEQUENCE [LARGE SCALE GENOMIC DNA]</scope>
    <source>
        <strain evidence="2">ARMAN-2</strain>
    </source>
</reference>
<gene>
    <name evidence="2" type="ORF">UNLARM2_0105</name>
</gene>
<dbReference type="SUPFAM" id="SSF47113">
    <property type="entry name" value="Histone-fold"/>
    <property type="match status" value="1"/>
</dbReference>
<dbReference type="InterPro" id="IPR009072">
    <property type="entry name" value="Histone-fold"/>
</dbReference>
<keyword evidence="3" id="KW-1185">Reference proteome</keyword>
<dbReference type="GO" id="GO:0046982">
    <property type="term" value="F:protein heterodimerization activity"/>
    <property type="evidence" value="ECO:0007669"/>
    <property type="project" value="InterPro"/>
</dbReference>
<evidence type="ECO:0008006" key="4">
    <source>
        <dbReference type="Google" id="ProtNLM"/>
    </source>
</evidence>
<accession>C7DGA1</accession>
<proteinExistence type="predicted"/>
<organism evidence="2 3">
    <name type="scientific">Candidatus Micrarchaeum acidiphilum ARMAN-2</name>
    <dbReference type="NCBI Taxonomy" id="425595"/>
    <lineage>
        <taxon>Archaea</taxon>
        <taxon>Candidatus Micrarchaeota</taxon>
        <taxon>Candidatus Micrarchaeia</taxon>
        <taxon>Candidatus Micrarchaeales</taxon>
        <taxon>Candidatus Micrarchaeaceae</taxon>
        <taxon>Candidatus Micrarchaeum</taxon>
    </lineage>
</organism>
<evidence type="ECO:0000313" key="2">
    <source>
        <dbReference type="EMBL" id="EET90429.1"/>
    </source>
</evidence>
<evidence type="ECO:0000256" key="1">
    <source>
        <dbReference type="SAM" id="MobiDB-lite"/>
    </source>
</evidence>
<dbReference type="AlphaFoldDB" id="C7DGA1"/>
<dbReference type="Gene3D" id="1.10.20.10">
    <property type="entry name" value="Histone, subunit A"/>
    <property type="match status" value="1"/>
</dbReference>
<dbReference type="EMBL" id="GG697237">
    <property type="protein sequence ID" value="EET90429.1"/>
    <property type="molecule type" value="Genomic_DNA"/>
</dbReference>
<evidence type="ECO:0000313" key="3">
    <source>
        <dbReference type="Proteomes" id="UP000332487"/>
    </source>
</evidence>
<dbReference type="Proteomes" id="UP000332487">
    <property type="component" value="Unassembled WGS sequence"/>
</dbReference>
<feature type="region of interest" description="Disordered" evidence="1">
    <location>
        <begin position="90"/>
        <end position="113"/>
    </location>
</feature>